<sequence>MVEAERDLLTTETNWAGMSVYLATPAMALAKAGAIISDGEKQAVEAEVDVDVAKDCTVAMVADTVEVQITGEMNAPRIKRSTPIHAC</sequence>
<evidence type="ECO:0000313" key="1">
    <source>
        <dbReference type="EMBL" id="TFJ82362.1"/>
    </source>
</evidence>
<evidence type="ECO:0000313" key="2">
    <source>
        <dbReference type="Proteomes" id="UP000355283"/>
    </source>
</evidence>
<protein>
    <submittedName>
        <fullName evidence="1">Uncharacterized protein</fullName>
    </submittedName>
</protein>
<accession>A0A4D9CT28</accession>
<dbReference type="Proteomes" id="UP000355283">
    <property type="component" value="Unassembled WGS sequence"/>
</dbReference>
<organism evidence="1 2">
    <name type="scientific">Nannochloropsis salina CCMP1776</name>
    <dbReference type="NCBI Taxonomy" id="1027361"/>
    <lineage>
        <taxon>Eukaryota</taxon>
        <taxon>Sar</taxon>
        <taxon>Stramenopiles</taxon>
        <taxon>Ochrophyta</taxon>
        <taxon>Eustigmatophyceae</taxon>
        <taxon>Eustigmatales</taxon>
        <taxon>Monodopsidaceae</taxon>
        <taxon>Microchloropsis</taxon>
        <taxon>Microchloropsis salina</taxon>
    </lineage>
</organism>
<name>A0A4D9CT28_9STRA</name>
<proteinExistence type="predicted"/>
<comment type="caution">
    <text evidence="1">The sequence shown here is derived from an EMBL/GenBank/DDBJ whole genome shotgun (WGS) entry which is preliminary data.</text>
</comment>
<dbReference type="EMBL" id="SDOX01000114">
    <property type="protein sequence ID" value="TFJ82362.1"/>
    <property type="molecule type" value="Genomic_DNA"/>
</dbReference>
<reference evidence="1 2" key="1">
    <citation type="submission" date="2019-01" db="EMBL/GenBank/DDBJ databases">
        <title>Nuclear Genome Assembly of the Microalgal Biofuel strain Nannochloropsis salina CCMP1776.</title>
        <authorList>
            <person name="Hovde B."/>
        </authorList>
    </citation>
    <scope>NUCLEOTIDE SEQUENCE [LARGE SCALE GENOMIC DNA]</scope>
    <source>
        <strain evidence="1 2">CCMP1776</strain>
    </source>
</reference>
<dbReference type="OrthoDB" id="10383153at2759"/>
<gene>
    <name evidence="1" type="ORF">NSK_006335</name>
</gene>
<keyword evidence="2" id="KW-1185">Reference proteome</keyword>
<dbReference type="AlphaFoldDB" id="A0A4D9CT28"/>